<reference evidence="2 3" key="1">
    <citation type="submission" date="2018-03" db="EMBL/GenBank/DDBJ databases">
        <title>Draft genome sequence of Rohu Carp (Labeo rohita).</title>
        <authorList>
            <person name="Das P."/>
            <person name="Kushwaha B."/>
            <person name="Joshi C.G."/>
            <person name="Kumar D."/>
            <person name="Nagpure N.S."/>
            <person name="Sahoo L."/>
            <person name="Das S.P."/>
            <person name="Bit A."/>
            <person name="Patnaik S."/>
            <person name="Meher P.K."/>
            <person name="Jayasankar P."/>
            <person name="Koringa P.G."/>
            <person name="Patel N.V."/>
            <person name="Hinsu A.T."/>
            <person name="Kumar R."/>
            <person name="Pandey M."/>
            <person name="Agarwal S."/>
            <person name="Srivastava S."/>
            <person name="Singh M."/>
            <person name="Iquebal M.A."/>
            <person name="Jaiswal S."/>
            <person name="Angadi U.B."/>
            <person name="Kumar N."/>
            <person name="Raza M."/>
            <person name="Shah T.M."/>
            <person name="Rai A."/>
            <person name="Jena J.K."/>
        </authorList>
    </citation>
    <scope>NUCLEOTIDE SEQUENCE [LARGE SCALE GENOMIC DNA]</scope>
    <source>
        <strain evidence="2">DASCIFA01</strain>
        <tissue evidence="2">Testis</tissue>
    </source>
</reference>
<dbReference type="EMBL" id="QBIY01012745">
    <property type="protein sequence ID" value="RXN17456.1"/>
    <property type="molecule type" value="Genomic_DNA"/>
</dbReference>
<evidence type="ECO:0000256" key="1">
    <source>
        <dbReference type="SAM" id="MobiDB-lite"/>
    </source>
</evidence>
<proteinExistence type="predicted"/>
<gene>
    <name evidence="2" type="ORF">ROHU_008028</name>
</gene>
<evidence type="ECO:0000313" key="2">
    <source>
        <dbReference type="EMBL" id="RXN17456.1"/>
    </source>
</evidence>
<keyword evidence="3" id="KW-1185">Reference proteome</keyword>
<evidence type="ECO:0000313" key="3">
    <source>
        <dbReference type="Proteomes" id="UP000290572"/>
    </source>
</evidence>
<comment type="caution">
    <text evidence="2">The sequence shown here is derived from an EMBL/GenBank/DDBJ whole genome shotgun (WGS) entry which is preliminary data.</text>
</comment>
<dbReference type="Proteomes" id="UP000290572">
    <property type="component" value="Unassembled WGS sequence"/>
</dbReference>
<sequence length="112" mass="12614">MLEKLSLLLPGPSTAHESDVESKGKDDVGAESPSARSIAYTFCKLPLESLICMYYDIVTGQLKDVRNVPILHRCLSHIMKNKKVFCKKHCPKHYRLPMHWTPDSCCHTDGDG</sequence>
<name>A0A498MEC7_LABRO</name>
<organism evidence="2 3">
    <name type="scientific">Labeo rohita</name>
    <name type="common">Indian major carp</name>
    <name type="synonym">Cyprinus rohita</name>
    <dbReference type="NCBI Taxonomy" id="84645"/>
    <lineage>
        <taxon>Eukaryota</taxon>
        <taxon>Metazoa</taxon>
        <taxon>Chordata</taxon>
        <taxon>Craniata</taxon>
        <taxon>Vertebrata</taxon>
        <taxon>Euteleostomi</taxon>
        <taxon>Actinopterygii</taxon>
        <taxon>Neopterygii</taxon>
        <taxon>Teleostei</taxon>
        <taxon>Ostariophysi</taxon>
        <taxon>Cypriniformes</taxon>
        <taxon>Cyprinidae</taxon>
        <taxon>Labeoninae</taxon>
        <taxon>Labeonini</taxon>
        <taxon>Labeo</taxon>
    </lineage>
</organism>
<accession>A0A498MEC7</accession>
<feature type="compositionally biased region" description="Basic and acidic residues" evidence="1">
    <location>
        <begin position="16"/>
        <end position="28"/>
    </location>
</feature>
<feature type="region of interest" description="Disordered" evidence="1">
    <location>
        <begin position="1"/>
        <end position="33"/>
    </location>
</feature>
<dbReference type="AlphaFoldDB" id="A0A498MEC7"/>
<protein>
    <submittedName>
        <fullName evidence="2">Uncharacterized protein</fullName>
    </submittedName>
</protein>